<dbReference type="SUPFAM" id="SSF48452">
    <property type="entry name" value="TPR-like"/>
    <property type="match status" value="2"/>
</dbReference>
<dbReference type="Gene3D" id="3.40.50.10070">
    <property type="entry name" value="TolB, N-terminal domain"/>
    <property type="match status" value="1"/>
</dbReference>
<dbReference type="InterPro" id="IPR035897">
    <property type="entry name" value="Toll_tir_struct_dom_sf"/>
</dbReference>
<evidence type="ECO:0000313" key="3">
    <source>
        <dbReference type="Proteomes" id="UP000468943"/>
    </source>
</evidence>
<organism evidence="2 3">
    <name type="scientific">Pontixanthobacter gangjinensis</name>
    <dbReference type="NCBI Taxonomy" id="1028742"/>
    <lineage>
        <taxon>Bacteria</taxon>
        <taxon>Pseudomonadati</taxon>
        <taxon>Pseudomonadota</taxon>
        <taxon>Alphaproteobacteria</taxon>
        <taxon>Sphingomonadales</taxon>
        <taxon>Erythrobacteraceae</taxon>
        <taxon>Pontixanthobacter</taxon>
    </lineage>
</organism>
<reference evidence="2 3" key="1">
    <citation type="submission" date="2019-12" db="EMBL/GenBank/DDBJ databases">
        <title>Genomic-based taxomic classification of the family Erythrobacteraceae.</title>
        <authorList>
            <person name="Xu L."/>
        </authorList>
    </citation>
    <scope>NUCLEOTIDE SEQUENCE [LARGE SCALE GENOMIC DNA]</scope>
    <source>
        <strain evidence="2 3">JCM 17802</strain>
    </source>
</reference>
<dbReference type="InterPro" id="IPR011990">
    <property type="entry name" value="TPR-like_helical_dom_sf"/>
</dbReference>
<name>A0A6I4SKB0_9SPHN</name>
<gene>
    <name evidence="2" type="ORF">GRI36_04590</name>
</gene>
<dbReference type="RefSeq" id="WP_160597384.1">
    <property type="nucleotide sequence ID" value="NZ_WTYS01000001.1"/>
</dbReference>
<dbReference type="Gene3D" id="3.40.50.10140">
    <property type="entry name" value="Toll/interleukin-1 receptor homology (TIR) domain"/>
    <property type="match status" value="1"/>
</dbReference>
<evidence type="ECO:0000313" key="2">
    <source>
        <dbReference type="EMBL" id="MXO56153.1"/>
    </source>
</evidence>
<dbReference type="Proteomes" id="UP000468943">
    <property type="component" value="Unassembled WGS sequence"/>
</dbReference>
<dbReference type="SUPFAM" id="SSF52200">
    <property type="entry name" value="Toll/Interleukin receptor TIR domain"/>
    <property type="match status" value="1"/>
</dbReference>
<dbReference type="Pfam" id="PF13676">
    <property type="entry name" value="TIR_2"/>
    <property type="match status" value="1"/>
</dbReference>
<proteinExistence type="predicted"/>
<accession>A0A6I4SKB0</accession>
<comment type="caution">
    <text evidence="2">The sequence shown here is derived from an EMBL/GenBank/DDBJ whole genome shotgun (WGS) entry which is preliminary data.</text>
</comment>
<protein>
    <submittedName>
        <fullName evidence="2">TIR domain-containing protein</fullName>
    </submittedName>
</protein>
<dbReference type="OrthoDB" id="105971at2"/>
<dbReference type="InterPro" id="IPR000157">
    <property type="entry name" value="TIR_dom"/>
</dbReference>
<sequence length="645" mass="69712">MQNSDHPASANHIFLSYSREDQPAALPIIKALQDSGIEVWWDGLIEGGAKYGLVTEEALETASAVVVIWSKTSIQSHWVRDEATHGRDRGRLVPVTIDKTDPPLGFGQFQCIDLSQKSPKAGDPQFDRLVNSIITVQGGSPALSQRPPRMEHRPEKALTRRNAIIGGGTAILGAAGLAYWMNGGIGSQPNENSIAVLPFTSLGDGTEQTYFAQGLSAEVRSRLAQNPLLKVSAQTSSDAADKDGGGAKDISRKLGVAYLLEGTVRRAGNQVRVVAELIDGATGFSIEPLAYDGALDDIFEIQRAIAAAVTQALTTQMDGASSGTEVGGTENIAAYEAFLQGRELYDAGIDENSDRQALAKFDEAIAIDANYAAAHAGRSRALGIIGNLYAPPKQRDLLYDQAILAGRKAVEIAPKFPDGHMVLGYALAVGELDMGKARGPYQTSYELGSGDADILSRYAIFRSRIGDYGGANKAINLSASLDPLNARTFRTIGDIAYNGARHDDALIAFEKAKDIQEGLSSYHYSVGLVKLAQGKVAEAKASFERESRSVWRLTGTAIADFRLGDEAEAQRKFDTLRAEFGDKSNYQYAQIYSQWGRKEDALAALAEAWRLRDSGLVQLYRDPLIEPIRDTTAYNNVIRKMGFTK</sequence>
<dbReference type="EMBL" id="WTYS01000001">
    <property type="protein sequence ID" value="MXO56153.1"/>
    <property type="molecule type" value="Genomic_DNA"/>
</dbReference>
<keyword evidence="3" id="KW-1185">Reference proteome</keyword>
<dbReference type="AlphaFoldDB" id="A0A6I4SKB0"/>
<dbReference type="Gene3D" id="1.25.40.10">
    <property type="entry name" value="Tetratricopeptide repeat domain"/>
    <property type="match status" value="2"/>
</dbReference>
<evidence type="ECO:0000259" key="1">
    <source>
        <dbReference type="Pfam" id="PF13676"/>
    </source>
</evidence>
<feature type="domain" description="TIR" evidence="1">
    <location>
        <begin position="13"/>
        <end position="129"/>
    </location>
</feature>
<dbReference type="GO" id="GO:0007165">
    <property type="term" value="P:signal transduction"/>
    <property type="evidence" value="ECO:0007669"/>
    <property type="project" value="InterPro"/>
</dbReference>